<sequence length="323" mass="37794">MIILLHRDRVVWVRNQRVNVVIICLVRWEFKWRSFLPPEEIAKSSLLEKVEYEWVAPEISSHWNGLTLLSAFAMIKEGQNRGISMLDTFSQSFKHFKDNFFKVVVKEPGRSYFYNEDGSTKFPFWLTDNPRRFKGMKKGELSTVDREVVEILGRFSNKLPTKGLVRVYLLVHPVVDLEELLETFVCRDIDINLAKAIISSIDNMRPNAMIKSMLKFNSKTLMLGRIEDNKELKEKYADIEIELEDLKKYIIQEHINGFNIGLRHATSFCKEVDASHPNCDINKDIIDGRLVDEEEMSADQSVEEPEGEMLILWMRRRTKCKIM</sequence>
<evidence type="ECO:0000313" key="1">
    <source>
        <dbReference type="EMBL" id="QCD86992.1"/>
    </source>
</evidence>
<proteinExistence type="predicted"/>
<dbReference type="Proteomes" id="UP000501690">
    <property type="component" value="Linkage Group LG3"/>
</dbReference>
<protein>
    <submittedName>
        <fullName evidence="1">Uncharacterized protein</fullName>
    </submittedName>
</protein>
<reference evidence="1 2" key="1">
    <citation type="submission" date="2019-04" db="EMBL/GenBank/DDBJ databases">
        <title>An improved genome assembly and genetic linkage map for asparagus bean, Vigna unguiculata ssp. sesquipedialis.</title>
        <authorList>
            <person name="Xia Q."/>
            <person name="Zhang R."/>
            <person name="Dong Y."/>
        </authorList>
    </citation>
    <scope>NUCLEOTIDE SEQUENCE [LARGE SCALE GENOMIC DNA]</scope>
    <source>
        <tissue evidence="1">Leaf</tissue>
    </source>
</reference>
<dbReference type="EMBL" id="CP039347">
    <property type="protein sequence ID" value="QCD86992.1"/>
    <property type="molecule type" value="Genomic_DNA"/>
</dbReference>
<keyword evidence="2" id="KW-1185">Reference proteome</keyword>
<gene>
    <name evidence="1" type="ORF">DEO72_LG3g1523</name>
</gene>
<dbReference type="AlphaFoldDB" id="A0A4D6LEG6"/>
<evidence type="ECO:0000313" key="2">
    <source>
        <dbReference type="Proteomes" id="UP000501690"/>
    </source>
</evidence>
<name>A0A4D6LEG6_VIGUN</name>
<accession>A0A4D6LEG6</accession>
<organism evidence="1 2">
    <name type="scientific">Vigna unguiculata</name>
    <name type="common">Cowpea</name>
    <dbReference type="NCBI Taxonomy" id="3917"/>
    <lineage>
        <taxon>Eukaryota</taxon>
        <taxon>Viridiplantae</taxon>
        <taxon>Streptophyta</taxon>
        <taxon>Embryophyta</taxon>
        <taxon>Tracheophyta</taxon>
        <taxon>Spermatophyta</taxon>
        <taxon>Magnoliopsida</taxon>
        <taxon>eudicotyledons</taxon>
        <taxon>Gunneridae</taxon>
        <taxon>Pentapetalae</taxon>
        <taxon>rosids</taxon>
        <taxon>fabids</taxon>
        <taxon>Fabales</taxon>
        <taxon>Fabaceae</taxon>
        <taxon>Papilionoideae</taxon>
        <taxon>50 kb inversion clade</taxon>
        <taxon>NPAAA clade</taxon>
        <taxon>indigoferoid/millettioid clade</taxon>
        <taxon>Phaseoleae</taxon>
        <taxon>Vigna</taxon>
    </lineage>
</organism>